<dbReference type="Proteomes" id="UP001151699">
    <property type="component" value="Chromosome A"/>
</dbReference>
<protein>
    <submittedName>
        <fullName evidence="1">Uncharacterized protein</fullName>
    </submittedName>
</protein>
<accession>A0A9Q0N8C4</accession>
<gene>
    <name evidence="1" type="ORF">Bhyg_00878</name>
</gene>
<dbReference type="EMBL" id="WJQU01000001">
    <property type="protein sequence ID" value="KAJ6645671.1"/>
    <property type="molecule type" value="Genomic_DNA"/>
</dbReference>
<sequence length="85" mass="9901">MFAAYKYYTRLFGELQFSLPGSRLPPWFHFHLATGNCVCSNVCINFFAHMKFLEDTICECDLFKWDSVERALRKVDAVMTSGKYS</sequence>
<keyword evidence="2" id="KW-1185">Reference proteome</keyword>
<evidence type="ECO:0000313" key="1">
    <source>
        <dbReference type="EMBL" id="KAJ6645671.1"/>
    </source>
</evidence>
<name>A0A9Q0N8C4_9DIPT</name>
<comment type="caution">
    <text evidence="1">The sequence shown here is derived from an EMBL/GenBank/DDBJ whole genome shotgun (WGS) entry which is preliminary data.</text>
</comment>
<evidence type="ECO:0000313" key="2">
    <source>
        <dbReference type="Proteomes" id="UP001151699"/>
    </source>
</evidence>
<dbReference type="AlphaFoldDB" id="A0A9Q0N8C4"/>
<proteinExistence type="predicted"/>
<organism evidence="1 2">
    <name type="scientific">Pseudolycoriella hygida</name>
    <dbReference type="NCBI Taxonomy" id="35572"/>
    <lineage>
        <taxon>Eukaryota</taxon>
        <taxon>Metazoa</taxon>
        <taxon>Ecdysozoa</taxon>
        <taxon>Arthropoda</taxon>
        <taxon>Hexapoda</taxon>
        <taxon>Insecta</taxon>
        <taxon>Pterygota</taxon>
        <taxon>Neoptera</taxon>
        <taxon>Endopterygota</taxon>
        <taxon>Diptera</taxon>
        <taxon>Nematocera</taxon>
        <taxon>Sciaroidea</taxon>
        <taxon>Sciaridae</taxon>
        <taxon>Pseudolycoriella</taxon>
    </lineage>
</organism>
<reference evidence="1" key="1">
    <citation type="submission" date="2022-07" db="EMBL/GenBank/DDBJ databases">
        <authorList>
            <person name="Trinca V."/>
            <person name="Uliana J.V.C."/>
            <person name="Torres T.T."/>
            <person name="Ward R.J."/>
            <person name="Monesi N."/>
        </authorList>
    </citation>
    <scope>NUCLEOTIDE SEQUENCE</scope>
    <source>
        <strain evidence="1">HSMRA1968</strain>
        <tissue evidence="1">Whole embryos</tissue>
    </source>
</reference>